<feature type="domain" description="Nudix hydrolase" evidence="1">
    <location>
        <begin position="25"/>
        <end position="149"/>
    </location>
</feature>
<gene>
    <name evidence="2" type="ORF">A3H53_04550</name>
</gene>
<dbReference type="InterPro" id="IPR015797">
    <property type="entry name" value="NUDIX_hydrolase-like_dom_sf"/>
</dbReference>
<comment type="caution">
    <text evidence="2">The sequence shown here is derived from an EMBL/GenBank/DDBJ whole genome shotgun (WGS) entry which is preliminary data.</text>
</comment>
<dbReference type="Pfam" id="PF00293">
    <property type="entry name" value="NUDIX"/>
    <property type="match status" value="1"/>
</dbReference>
<protein>
    <recommendedName>
        <fullName evidence="1">Nudix hydrolase domain-containing protein</fullName>
    </recommendedName>
</protein>
<dbReference type="Proteomes" id="UP000176479">
    <property type="component" value="Unassembled WGS sequence"/>
</dbReference>
<name>A0A1F6XV58_9BACT</name>
<proteinExistence type="predicted"/>
<dbReference type="PROSITE" id="PS51462">
    <property type="entry name" value="NUDIX"/>
    <property type="match status" value="1"/>
</dbReference>
<dbReference type="EMBL" id="MFVK01000042">
    <property type="protein sequence ID" value="OGI97973.1"/>
    <property type="molecule type" value="Genomic_DNA"/>
</dbReference>
<dbReference type="AlphaFoldDB" id="A0A1F6XV58"/>
<dbReference type="InterPro" id="IPR000086">
    <property type="entry name" value="NUDIX_hydrolase_dom"/>
</dbReference>
<evidence type="ECO:0000313" key="2">
    <source>
        <dbReference type="EMBL" id="OGI97973.1"/>
    </source>
</evidence>
<dbReference type="SUPFAM" id="SSF55811">
    <property type="entry name" value="Nudix"/>
    <property type="match status" value="1"/>
</dbReference>
<evidence type="ECO:0000259" key="1">
    <source>
        <dbReference type="PROSITE" id="PS51462"/>
    </source>
</evidence>
<organism evidence="2 3">
    <name type="scientific">Candidatus Nomurabacteria bacterium RIFCSPLOWO2_02_FULL_40_10</name>
    <dbReference type="NCBI Taxonomy" id="1801786"/>
    <lineage>
        <taxon>Bacteria</taxon>
        <taxon>Candidatus Nomuraibacteriota</taxon>
    </lineage>
</organism>
<evidence type="ECO:0000313" key="3">
    <source>
        <dbReference type="Proteomes" id="UP000176479"/>
    </source>
</evidence>
<reference evidence="2 3" key="1">
    <citation type="journal article" date="2016" name="Nat. Commun.">
        <title>Thousands of microbial genomes shed light on interconnected biogeochemical processes in an aquifer system.</title>
        <authorList>
            <person name="Anantharaman K."/>
            <person name="Brown C.T."/>
            <person name="Hug L.A."/>
            <person name="Sharon I."/>
            <person name="Castelle C.J."/>
            <person name="Probst A.J."/>
            <person name="Thomas B.C."/>
            <person name="Singh A."/>
            <person name="Wilkins M.J."/>
            <person name="Karaoz U."/>
            <person name="Brodie E.L."/>
            <person name="Williams K.H."/>
            <person name="Hubbard S.S."/>
            <person name="Banfield J.F."/>
        </authorList>
    </citation>
    <scope>NUCLEOTIDE SEQUENCE [LARGE SCALE GENOMIC DNA]</scope>
</reference>
<feature type="non-terminal residue" evidence="2">
    <location>
        <position position="149"/>
    </location>
</feature>
<sequence>MKIPIVNEQDEIIKIVDMNDRQKSDICRVSALWITNEKDEVLLARRSLSKKRSPGCWGSAVAGTLEEGETYESNVIKEAGEEIGLYNLKPKLEHKVRSSTTHEYFCQWFSATIDGDYKFKKQDSEVEKIDWFTKDQILNLFKQNPEKFV</sequence>
<accession>A0A1F6XV58</accession>
<dbReference type="Gene3D" id="3.90.79.10">
    <property type="entry name" value="Nucleoside Triphosphate Pyrophosphohydrolase"/>
    <property type="match status" value="1"/>
</dbReference>